<dbReference type="PROSITE" id="PS51257">
    <property type="entry name" value="PROKAR_LIPOPROTEIN"/>
    <property type="match status" value="1"/>
</dbReference>
<organism evidence="2 3">
    <name type="scientific">Qipengyuania citrea LAMA 915</name>
    <dbReference type="NCBI Taxonomy" id="1306953"/>
    <lineage>
        <taxon>Bacteria</taxon>
        <taxon>Pseudomonadati</taxon>
        <taxon>Pseudomonadota</taxon>
        <taxon>Alphaproteobacteria</taxon>
        <taxon>Sphingomonadales</taxon>
        <taxon>Erythrobacteraceae</taxon>
        <taxon>Qipengyuania</taxon>
    </lineage>
</organism>
<comment type="caution">
    <text evidence="2">The sequence shown here is derived from an EMBL/GenBank/DDBJ whole genome shotgun (WGS) entry which is preliminary data.</text>
</comment>
<protein>
    <submittedName>
        <fullName evidence="2">Pep-cterm interaction domain protein</fullName>
    </submittedName>
</protein>
<name>A0A0L1KDA6_9SPHN</name>
<accession>A0A0L1KDA6</accession>
<sequence length="233" mass="24244">MTRLKNFAAPLACMVLAACGSSEPEPVPTPTPTVAAPRTLIGADLDLSTLGARIVGPQGAEIETALSNGTRQVGTLVSYVACPEGIETCNPGELPDDTVYTYVHKVTLAEIDDVGAEEAIDAPATGEAPPTLFRTTRKVSGFTQSVGYSTAEAEAALGDPDAISIINDNGNLIWRVARGPGWQPGGTVTLWWRSTMAPQGPAEAYLLEVDGEQIAATGPFPPEEKPVEGSAAR</sequence>
<dbReference type="EMBL" id="JYNE01000025">
    <property type="protein sequence ID" value="KNH01923.1"/>
    <property type="molecule type" value="Genomic_DNA"/>
</dbReference>
<dbReference type="Proteomes" id="UP000037446">
    <property type="component" value="Unassembled WGS sequence"/>
</dbReference>
<gene>
    <name evidence="2" type="ORF">J121_123</name>
</gene>
<dbReference type="STRING" id="1306953.J121_123"/>
<evidence type="ECO:0000313" key="3">
    <source>
        <dbReference type="Proteomes" id="UP000037446"/>
    </source>
</evidence>
<dbReference type="AlphaFoldDB" id="A0A0L1KDA6"/>
<evidence type="ECO:0000313" key="2">
    <source>
        <dbReference type="EMBL" id="KNH01923.1"/>
    </source>
</evidence>
<keyword evidence="1" id="KW-0732">Signal</keyword>
<feature type="signal peptide" evidence="1">
    <location>
        <begin position="1"/>
        <end position="17"/>
    </location>
</feature>
<proteinExistence type="predicted"/>
<feature type="chain" id="PRO_5005554352" evidence="1">
    <location>
        <begin position="18"/>
        <end position="233"/>
    </location>
</feature>
<dbReference type="RefSeq" id="WP_157052130.1">
    <property type="nucleotide sequence ID" value="NZ_JYNE01000025.1"/>
</dbReference>
<evidence type="ECO:0000256" key="1">
    <source>
        <dbReference type="SAM" id="SignalP"/>
    </source>
</evidence>
<reference evidence="2" key="1">
    <citation type="submission" date="2015-02" db="EMBL/GenBank/DDBJ databases">
        <authorList>
            <person name="Chooi Y.-H."/>
        </authorList>
    </citation>
    <scope>NUCLEOTIDE SEQUENCE [LARGE SCALE GENOMIC DNA]</scope>
    <source>
        <strain evidence="2">LAMA 915</strain>
    </source>
</reference>
<dbReference type="PATRIC" id="fig|1306953.7.peg.126"/>